<comment type="caution">
    <text evidence="8">The sequence shown here is derived from an EMBL/GenBank/DDBJ whole genome shotgun (WGS) entry which is preliminary data.</text>
</comment>
<keyword evidence="5 7" id="KW-0472">Membrane</keyword>
<dbReference type="InterPro" id="IPR018513">
    <property type="entry name" value="Cell_synthase_bac"/>
</dbReference>
<feature type="transmembrane region" description="Helical" evidence="7">
    <location>
        <begin position="21"/>
        <end position="41"/>
    </location>
</feature>
<accession>A0ABR9UR16</accession>
<dbReference type="RefSeq" id="WP_193931903.1">
    <property type="nucleotide sequence ID" value="NZ_CAWPMZ010000043.1"/>
</dbReference>
<dbReference type="PROSITE" id="PS51257">
    <property type="entry name" value="PROKAR_LIPOPROTEIN"/>
    <property type="match status" value="1"/>
</dbReference>
<protein>
    <submittedName>
        <fullName evidence="8">Cellulose biosynthesis cyclic di-GMP-binding regulatory protein BcsB</fullName>
    </submittedName>
</protein>
<dbReference type="PANTHER" id="PTHR39083:SF1">
    <property type="entry name" value="CYCLIC DI-GMP-BINDING PROTEIN"/>
    <property type="match status" value="1"/>
</dbReference>
<feature type="transmembrane region" description="Helical" evidence="7">
    <location>
        <begin position="827"/>
        <end position="849"/>
    </location>
</feature>
<evidence type="ECO:0000313" key="9">
    <source>
        <dbReference type="Proteomes" id="UP000651156"/>
    </source>
</evidence>
<sequence length="858" mass="94977">MHSFRRDRPTHSKTKTKSQTYNVLSPYLWLVVLGCTAAVLASTTTSIQAQSESRLRQEEQQLIQEYALPKAPSRPPVYRPQQRVTAPATAPRRLRSSLGLRRSQQPAPQAPSKPPATARSASPRPQSAATATTPRPRPESSPKVTTVAANAVPPSQYVMEFNRSPVVGNRFRLQGIYSEGRLGFTRPRGWQMQSVKALIRFQHSPALFANRSNLTLRVNGTSVGSVPLNRKQSQIGSVLFDIPPNLIQNFNELTVVAQQHNSATCSEADQTLWTEILPDSKLIFNYTPQPVPINLSRYPYPFFDELSLEPNQIAYLLPQQMSETWLTAAARFQTSLGRFAEFRPIDTSLVESVDAVEGQRLVIIGTPEEQPALRELDLPFAIAGNQVLDGNQDPLPEDVGVLMVTTTKDSGVPVLVATGNGSDGVTKAVQALVQSQNRKIATGQGMIVSQLTEAPTPGLRQWPRYLPENNSFALKDLATSNNQPFEDVTVRGSAAPPIEFDFRALPSDRFNRGNSMTLRYSYGPQANPRTSAVEVLLDGVFIGGERLTSEQGEVRKTLNVNLPENLITPTSKIQVAFRLHSKEAPDKCGGVVADQQLSGTVHADTSFRLNRETSVQIPDLKLLQSGFPFTAPQDLSSTAIVLPDAPSKTDLLTMLEFSERMGRLSQAESVALQVYTAESLPMQEQRNYHLVGIGTREQFPFPEVFQAGGFFLSDVFSRTWGGGTVQALPDEDGVIKQIISPWNRDRVVLALSAQTDNGLERVRQILDKDPWFFQLQKDTVLISSNQQDPAAYDPEGYELKFLQSSPQRRIENTSLLSKASRLLQEHWYLLPLGILGIAVVLYGITQAYLKRITVEDKK</sequence>
<evidence type="ECO:0000256" key="7">
    <source>
        <dbReference type="SAM" id="Phobius"/>
    </source>
</evidence>
<reference evidence="8 9" key="1">
    <citation type="submission" date="2020-10" db="EMBL/GenBank/DDBJ databases">
        <authorList>
            <person name="Castelo-Branco R."/>
            <person name="Eusebio N."/>
            <person name="Adriana R."/>
            <person name="Vieira A."/>
            <person name="Brugerolle De Fraissinette N."/>
            <person name="Rezende De Castro R."/>
            <person name="Schneider M.P."/>
            <person name="Vasconcelos V."/>
            <person name="Leao P.N."/>
        </authorList>
    </citation>
    <scope>NUCLEOTIDE SEQUENCE [LARGE SCALE GENOMIC DNA]</scope>
    <source>
        <strain evidence="8 9">LEGE 06123</strain>
    </source>
</reference>
<evidence type="ECO:0000313" key="8">
    <source>
        <dbReference type="EMBL" id="MBE9190732.1"/>
    </source>
</evidence>
<gene>
    <name evidence="8" type="ORF">IQ230_10275</name>
</gene>
<feature type="compositionally biased region" description="Low complexity" evidence="6">
    <location>
        <begin position="96"/>
        <end position="107"/>
    </location>
</feature>
<name>A0ABR9UR16_9CHRO</name>
<dbReference type="Proteomes" id="UP000651156">
    <property type="component" value="Unassembled WGS sequence"/>
</dbReference>
<evidence type="ECO:0000256" key="1">
    <source>
        <dbReference type="ARBA" id="ARBA00004162"/>
    </source>
</evidence>
<comment type="subcellular location">
    <subcellularLocation>
        <location evidence="1">Cell membrane</location>
        <topology evidence="1">Single-pass membrane protein</topology>
    </subcellularLocation>
</comment>
<dbReference type="PANTHER" id="PTHR39083">
    <property type="entry name" value="CYCLIC DI-GMP-BINDING PROTEIN"/>
    <property type="match status" value="1"/>
</dbReference>
<evidence type="ECO:0000256" key="5">
    <source>
        <dbReference type="ARBA" id="ARBA00023136"/>
    </source>
</evidence>
<proteinExistence type="predicted"/>
<dbReference type="EMBL" id="JADEWN010000020">
    <property type="protein sequence ID" value="MBE9190732.1"/>
    <property type="molecule type" value="Genomic_DNA"/>
</dbReference>
<keyword evidence="3 7" id="KW-0812">Transmembrane</keyword>
<dbReference type="Gene3D" id="2.60.120.260">
    <property type="entry name" value="Galactose-binding domain-like"/>
    <property type="match status" value="2"/>
</dbReference>
<evidence type="ECO:0000256" key="3">
    <source>
        <dbReference type="ARBA" id="ARBA00022692"/>
    </source>
</evidence>
<organism evidence="8 9">
    <name type="scientific">Gloeocapsopsis crepidinum LEGE 06123</name>
    <dbReference type="NCBI Taxonomy" id="588587"/>
    <lineage>
        <taxon>Bacteria</taxon>
        <taxon>Bacillati</taxon>
        <taxon>Cyanobacteriota</taxon>
        <taxon>Cyanophyceae</taxon>
        <taxon>Oscillatoriophycideae</taxon>
        <taxon>Chroococcales</taxon>
        <taxon>Chroococcaceae</taxon>
        <taxon>Gloeocapsopsis</taxon>
    </lineage>
</organism>
<evidence type="ECO:0000256" key="4">
    <source>
        <dbReference type="ARBA" id="ARBA00022989"/>
    </source>
</evidence>
<feature type="compositionally biased region" description="Low complexity" evidence="6">
    <location>
        <begin position="115"/>
        <end position="134"/>
    </location>
</feature>
<dbReference type="Pfam" id="PF03170">
    <property type="entry name" value="BcsB"/>
    <property type="match status" value="1"/>
</dbReference>
<feature type="region of interest" description="Disordered" evidence="6">
    <location>
        <begin position="66"/>
        <end position="146"/>
    </location>
</feature>
<evidence type="ECO:0000256" key="6">
    <source>
        <dbReference type="SAM" id="MobiDB-lite"/>
    </source>
</evidence>
<keyword evidence="4 7" id="KW-1133">Transmembrane helix</keyword>
<keyword evidence="9" id="KW-1185">Reference proteome</keyword>
<keyword evidence="2" id="KW-1003">Cell membrane</keyword>
<evidence type="ECO:0000256" key="2">
    <source>
        <dbReference type="ARBA" id="ARBA00022475"/>
    </source>
</evidence>